<sequence length="179" mass="20065">MSRFGLYGPRKLVLERFEIVKEAVKQRAPSPRPNGHLFEDEKGYVEAETIHTALGGGQVGVPDMWTLPSVQYRCPKAEDGVGAHTDFSPVLPLRGKDVLERFLAAQPIVEAGGFDIYCGGHLHPRYMILINMYVFRNPVNAAINIPGVQTLWRIFTISTGKQGIWPRQYRGSRDESSKL</sequence>
<dbReference type="InterPro" id="IPR016170">
    <property type="entry name" value="Cytok_DH_C_sf"/>
</dbReference>
<protein>
    <recommendedName>
        <fullName evidence="3">TauD/TfdA-like domain-containing protein</fullName>
    </recommendedName>
</protein>
<evidence type="ECO:0000313" key="2">
    <source>
        <dbReference type="Proteomes" id="UP001610444"/>
    </source>
</evidence>
<proteinExistence type="predicted"/>
<dbReference type="RefSeq" id="XP_070892711.1">
    <property type="nucleotide sequence ID" value="XM_071047307.1"/>
</dbReference>
<accession>A0ABR4JFQ4</accession>
<dbReference type="Gene3D" id="3.40.462.10">
    <property type="entry name" value="FAD-linked oxidases, C-terminal domain"/>
    <property type="match status" value="1"/>
</dbReference>
<comment type="caution">
    <text evidence="1">The sequence shown here is derived from an EMBL/GenBank/DDBJ whole genome shotgun (WGS) entry which is preliminary data.</text>
</comment>
<evidence type="ECO:0000313" key="1">
    <source>
        <dbReference type="EMBL" id="KAL2837808.1"/>
    </source>
</evidence>
<reference evidence="1 2" key="1">
    <citation type="submission" date="2024-07" db="EMBL/GenBank/DDBJ databases">
        <title>Section-level genome sequencing and comparative genomics of Aspergillus sections Usti and Cavernicolus.</title>
        <authorList>
            <consortium name="Lawrence Berkeley National Laboratory"/>
            <person name="Nybo J.L."/>
            <person name="Vesth T.C."/>
            <person name="Theobald S."/>
            <person name="Frisvad J.C."/>
            <person name="Larsen T.O."/>
            <person name="Kjaerboelling I."/>
            <person name="Rothschild-Mancinelli K."/>
            <person name="Lyhne E.K."/>
            <person name="Kogle M.E."/>
            <person name="Barry K."/>
            <person name="Clum A."/>
            <person name="Na H."/>
            <person name="Ledsgaard L."/>
            <person name="Lin J."/>
            <person name="Lipzen A."/>
            <person name="Kuo A."/>
            <person name="Riley R."/>
            <person name="Mondo S."/>
            <person name="LaButti K."/>
            <person name="Haridas S."/>
            <person name="Pangalinan J."/>
            <person name="Salamov A.A."/>
            <person name="Simmons B.A."/>
            <person name="Magnuson J.K."/>
            <person name="Chen J."/>
            <person name="Drula E."/>
            <person name="Henrissat B."/>
            <person name="Wiebenga A."/>
            <person name="Lubbers R.J."/>
            <person name="Gomes A.C."/>
            <person name="Macurrencykelacurrency M.R."/>
            <person name="Stajich J."/>
            <person name="Grigoriev I.V."/>
            <person name="Mortensen U.H."/>
            <person name="De vries R.P."/>
            <person name="Baker S.E."/>
            <person name="Andersen M.R."/>
        </authorList>
    </citation>
    <scope>NUCLEOTIDE SEQUENCE [LARGE SCALE GENOMIC DNA]</scope>
    <source>
        <strain evidence="1 2">CBS 756.74</strain>
    </source>
</reference>
<dbReference type="EMBL" id="JBFXLR010000092">
    <property type="protein sequence ID" value="KAL2837808.1"/>
    <property type="molecule type" value="Genomic_DNA"/>
</dbReference>
<gene>
    <name evidence="1" type="ORF">BJX68DRAFT_272892</name>
</gene>
<organism evidence="1 2">
    <name type="scientific">Aspergillus pseudodeflectus</name>
    <dbReference type="NCBI Taxonomy" id="176178"/>
    <lineage>
        <taxon>Eukaryota</taxon>
        <taxon>Fungi</taxon>
        <taxon>Dikarya</taxon>
        <taxon>Ascomycota</taxon>
        <taxon>Pezizomycotina</taxon>
        <taxon>Eurotiomycetes</taxon>
        <taxon>Eurotiomycetidae</taxon>
        <taxon>Eurotiales</taxon>
        <taxon>Aspergillaceae</taxon>
        <taxon>Aspergillus</taxon>
        <taxon>Aspergillus subgen. Nidulantes</taxon>
    </lineage>
</organism>
<dbReference type="GeneID" id="98162471"/>
<name>A0ABR4JFQ4_9EURO</name>
<evidence type="ECO:0008006" key="3">
    <source>
        <dbReference type="Google" id="ProtNLM"/>
    </source>
</evidence>
<dbReference type="Proteomes" id="UP001610444">
    <property type="component" value="Unassembled WGS sequence"/>
</dbReference>
<keyword evidence="2" id="KW-1185">Reference proteome</keyword>